<dbReference type="InterPro" id="IPR000962">
    <property type="entry name" value="Znf_DskA_TraR"/>
</dbReference>
<keyword evidence="8" id="KW-1185">Reference proteome</keyword>
<feature type="region of interest" description="Disordered" evidence="5">
    <location>
        <begin position="199"/>
        <end position="232"/>
    </location>
</feature>
<evidence type="ECO:0000256" key="3">
    <source>
        <dbReference type="ARBA" id="ARBA00022833"/>
    </source>
</evidence>
<feature type="domain" description="Zinc finger DksA/TraR C4-type" evidence="6">
    <location>
        <begin position="342"/>
        <end position="370"/>
    </location>
</feature>
<dbReference type="AlphaFoldDB" id="A0A1C4DSF8"/>
<accession>A0A1C4DSF8</accession>
<name>A0A1C4DSF8_9BACT</name>
<organism evidence="7 8">
    <name type="scientific">Chitinophaga costaii</name>
    <dbReference type="NCBI Taxonomy" id="1335309"/>
    <lineage>
        <taxon>Bacteria</taxon>
        <taxon>Pseudomonadati</taxon>
        <taxon>Bacteroidota</taxon>
        <taxon>Chitinophagia</taxon>
        <taxon>Chitinophagales</taxon>
        <taxon>Chitinophagaceae</taxon>
        <taxon>Chitinophaga</taxon>
    </lineage>
</organism>
<dbReference type="STRING" id="1335309.GA0116948_10684"/>
<keyword evidence="2" id="KW-0863">Zinc-finger</keyword>
<sequence length="376" mass="40045">MATKKKVANKTTKKVVPAKKAVAPKAAAKKAAPAVAKKATPASKPAPKKVVVKKSAPVAPKAAPKKAAPPKTVSKTSKAVPAKVAPKTAPKTAAKPVSKPLAKPAAAPKKGAVAPKVAAPVKAVPAPKAAVKKVPAPPAPAKKEEKQPVAPTPTATKVATVAKQLDKPTEAPVKSVEPDITQYSEKEVAMPVKNKVVKDSQEKVEKEVKAPAKEPVKKAAEKKTTKSASASAVAYQPEFTKSILDQPETPVGPVYRYSDAELQEFKELIQKKLEAARKELVYLQGLITRKDEAGTDDTENKYMSMEDGGGSQEREQLNQMASRQIQYADHLEKAMMRIENKTYGVCRVTGKLIDKNRLRAVPHATLSIEAKLAKSK</sequence>
<dbReference type="PANTHER" id="PTHR33823">
    <property type="entry name" value="RNA POLYMERASE-BINDING TRANSCRIPTION FACTOR DKSA-RELATED"/>
    <property type="match status" value="1"/>
</dbReference>
<evidence type="ECO:0000259" key="6">
    <source>
        <dbReference type="Pfam" id="PF01258"/>
    </source>
</evidence>
<dbReference type="Proteomes" id="UP000242818">
    <property type="component" value="Unassembled WGS sequence"/>
</dbReference>
<gene>
    <name evidence="7" type="ORF">GA0116948_10684</name>
</gene>
<proteinExistence type="predicted"/>
<protein>
    <submittedName>
        <fullName evidence="7">Transcriptional regulator, TraR/DksA family</fullName>
    </submittedName>
</protein>
<keyword evidence="3" id="KW-0862">Zinc</keyword>
<reference evidence="7 8" key="1">
    <citation type="submission" date="2016-08" db="EMBL/GenBank/DDBJ databases">
        <authorList>
            <person name="Seilhamer J.J."/>
        </authorList>
    </citation>
    <scope>NUCLEOTIDE SEQUENCE [LARGE SCALE GENOMIC DNA]</scope>
    <source>
        <strain evidence="7 8">A37T2</strain>
    </source>
</reference>
<feature type="zinc finger region" description="dksA C4-type" evidence="4">
    <location>
        <begin position="346"/>
        <end position="370"/>
    </location>
</feature>
<dbReference type="EMBL" id="FMAR01000006">
    <property type="protein sequence ID" value="SCC34296.1"/>
    <property type="molecule type" value="Genomic_DNA"/>
</dbReference>
<evidence type="ECO:0000313" key="7">
    <source>
        <dbReference type="EMBL" id="SCC34296.1"/>
    </source>
</evidence>
<evidence type="ECO:0000256" key="5">
    <source>
        <dbReference type="SAM" id="MobiDB-lite"/>
    </source>
</evidence>
<evidence type="ECO:0000256" key="2">
    <source>
        <dbReference type="ARBA" id="ARBA00022771"/>
    </source>
</evidence>
<feature type="compositionally biased region" description="Low complexity" evidence="5">
    <location>
        <begin position="148"/>
        <end position="163"/>
    </location>
</feature>
<dbReference type="GO" id="GO:0008270">
    <property type="term" value="F:zinc ion binding"/>
    <property type="evidence" value="ECO:0007669"/>
    <property type="project" value="UniProtKB-KW"/>
</dbReference>
<feature type="region of interest" description="Disordered" evidence="5">
    <location>
        <begin position="297"/>
        <end position="316"/>
    </location>
</feature>
<dbReference type="Pfam" id="PF01258">
    <property type="entry name" value="zf-dskA_traR"/>
    <property type="match status" value="1"/>
</dbReference>
<evidence type="ECO:0000256" key="1">
    <source>
        <dbReference type="ARBA" id="ARBA00022723"/>
    </source>
</evidence>
<evidence type="ECO:0000256" key="4">
    <source>
        <dbReference type="PROSITE-ProRule" id="PRU00510"/>
    </source>
</evidence>
<feature type="region of interest" description="Disordered" evidence="5">
    <location>
        <begin position="1"/>
        <end position="181"/>
    </location>
</feature>
<feature type="compositionally biased region" description="Basic and acidic residues" evidence="5">
    <location>
        <begin position="199"/>
        <end position="224"/>
    </location>
</feature>
<dbReference type="PROSITE" id="PS51128">
    <property type="entry name" value="ZF_DKSA_2"/>
    <property type="match status" value="1"/>
</dbReference>
<feature type="compositionally biased region" description="Low complexity" evidence="5">
    <location>
        <begin position="53"/>
        <end position="134"/>
    </location>
</feature>
<feature type="compositionally biased region" description="Low complexity" evidence="5">
    <location>
        <begin position="18"/>
        <end position="45"/>
    </location>
</feature>
<feature type="compositionally biased region" description="Basic residues" evidence="5">
    <location>
        <begin position="1"/>
        <end position="17"/>
    </location>
</feature>
<keyword evidence="1" id="KW-0479">Metal-binding</keyword>
<evidence type="ECO:0000313" key="8">
    <source>
        <dbReference type="Proteomes" id="UP000242818"/>
    </source>
</evidence>
<dbReference type="Gene3D" id="1.20.120.910">
    <property type="entry name" value="DksA, coiled-coil domain"/>
    <property type="match status" value="1"/>
</dbReference>
<dbReference type="PANTHER" id="PTHR33823:SF2">
    <property type="entry name" value="RNA POLYMERASE-BINDING TRANSCRIPTION FACTOR DKSA"/>
    <property type="match status" value="1"/>
</dbReference>